<evidence type="ECO:0000256" key="9">
    <source>
        <dbReference type="PROSITE-ProRule" id="PRU00282"/>
    </source>
</evidence>
<gene>
    <name evidence="11" type="ORF">CGI_10005407</name>
</gene>
<keyword evidence="8 9" id="KW-0472">Membrane</keyword>
<keyword evidence="10" id="KW-0813">Transport</keyword>
<dbReference type="PANTHER" id="PTHR10780">
    <property type="entry name" value="MITOCHONDRIAL CARRIER HOMOLOG"/>
    <property type="match status" value="1"/>
</dbReference>
<evidence type="ECO:0000256" key="8">
    <source>
        <dbReference type="ARBA" id="ARBA00023136"/>
    </source>
</evidence>
<evidence type="ECO:0000256" key="10">
    <source>
        <dbReference type="RuleBase" id="RU000488"/>
    </source>
</evidence>
<evidence type="ECO:0000256" key="3">
    <source>
        <dbReference type="ARBA" id="ARBA00022692"/>
    </source>
</evidence>
<organism evidence="11">
    <name type="scientific">Magallana gigas</name>
    <name type="common">Pacific oyster</name>
    <name type="synonym">Crassostrea gigas</name>
    <dbReference type="NCBI Taxonomy" id="29159"/>
    <lineage>
        <taxon>Eukaryota</taxon>
        <taxon>Metazoa</taxon>
        <taxon>Spiralia</taxon>
        <taxon>Lophotrochozoa</taxon>
        <taxon>Mollusca</taxon>
        <taxon>Bivalvia</taxon>
        <taxon>Autobranchia</taxon>
        <taxon>Pteriomorphia</taxon>
        <taxon>Ostreida</taxon>
        <taxon>Ostreoidea</taxon>
        <taxon>Ostreidae</taxon>
        <taxon>Magallana</taxon>
    </lineage>
</organism>
<evidence type="ECO:0000256" key="5">
    <source>
        <dbReference type="ARBA" id="ARBA00022787"/>
    </source>
</evidence>
<dbReference type="HOGENOM" id="CLU_772219_0_0_1"/>
<evidence type="ECO:0000256" key="6">
    <source>
        <dbReference type="ARBA" id="ARBA00022989"/>
    </source>
</evidence>
<evidence type="ECO:0000256" key="2">
    <source>
        <dbReference type="ARBA" id="ARBA00006375"/>
    </source>
</evidence>
<dbReference type="InterPro" id="IPR023395">
    <property type="entry name" value="MCP_dom_sf"/>
</dbReference>
<evidence type="ECO:0000256" key="4">
    <source>
        <dbReference type="ARBA" id="ARBA00022737"/>
    </source>
</evidence>
<comment type="subcellular location">
    <subcellularLocation>
        <location evidence="1">Mitochondrion outer membrane</location>
        <topology evidence="1">Multi-pass membrane protein</topology>
    </subcellularLocation>
</comment>
<feature type="repeat" description="Solcar" evidence="9">
    <location>
        <begin position="120"/>
        <end position="208"/>
    </location>
</feature>
<dbReference type="InParanoid" id="K1RP69"/>
<evidence type="ECO:0000256" key="7">
    <source>
        <dbReference type="ARBA" id="ARBA00023128"/>
    </source>
</evidence>
<name>K1RP69_MAGGI</name>
<keyword evidence="3 9" id="KW-0812">Transmembrane</keyword>
<accession>K1RP69</accession>
<dbReference type="Pfam" id="PF00153">
    <property type="entry name" value="Mito_carr"/>
    <property type="match status" value="2"/>
</dbReference>
<dbReference type="SUPFAM" id="SSF103506">
    <property type="entry name" value="Mitochondrial carrier"/>
    <property type="match status" value="1"/>
</dbReference>
<keyword evidence="7" id="KW-0496">Mitochondrion</keyword>
<dbReference type="PROSITE" id="PS50920">
    <property type="entry name" value="SOLCAR"/>
    <property type="match status" value="1"/>
</dbReference>
<proteinExistence type="inferred from homology"/>
<dbReference type="EMBL" id="JH818478">
    <property type="protein sequence ID" value="EKC36186.1"/>
    <property type="molecule type" value="Genomic_DNA"/>
</dbReference>
<dbReference type="PANTHER" id="PTHR10780:SF18">
    <property type="entry name" value="LD43650P"/>
    <property type="match status" value="1"/>
</dbReference>
<keyword evidence="5" id="KW-1000">Mitochondrion outer membrane</keyword>
<dbReference type="FunCoup" id="K1RP69">
    <property type="interactions" value="1253"/>
</dbReference>
<comment type="similarity">
    <text evidence="2 10">Belongs to the mitochondrial carrier (TC 2.A.29) family.</text>
</comment>
<dbReference type="AlphaFoldDB" id="K1RP69"/>
<sequence>MTTNNIPEEFMDTVGCFKIRSNVTQTEEYVNAAPLYVHDQCETNRYGSITETNAAITGRQNEIKHIKSQDGFTGLYRGLIPRILEGIVGSIVTQNVTEYMKKALPGKEDVEDSEVQIFIKSFGMQTSREVVAKIVATIASHPFHVIALRSMAQFVGKEELYSGPLVSVQEIYNNEGIAGFFAGLIPRLIGDAVAIALINFLSELVNRYLLSEKEHKAYTAAACSLVVTQFTYPFELVSRNMSVKPANLMAARNMPDYTGWTDCWRMFRQNGELSRGSNLFIRVRADSIRYGYRNFSAFTQFFKFLENPQPSVVRRYVVAIAVHNLNGAYVINTTISRQNVVQSFTNQYSSMFSAFSKSV</sequence>
<evidence type="ECO:0000313" key="11">
    <source>
        <dbReference type="EMBL" id="EKC36186.1"/>
    </source>
</evidence>
<reference evidence="11" key="1">
    <citation type="journal article" date="2012" name="Nature">
        <title>The oyster genome reveals stress adaptation and complexity of shell formation.</title>
        <authorList>
            <person name="Zhang G."/>
            <person name="Fang X."/>
            <person name="Guo X."/>
            <person name="Li L."/>
            <person name="Luo R."/>
            <person name="Xu F."/>
            <person name="Yang P."/>
            <person name="Zhang L."/>
            <person name="Wang X."/>
            <person name="Qi H."/>
            <person name="Xiong Z."/>
            <person name="Que H."/>
            <person name="Xie Y."/>
            <person name="Holland P.W."/>
            <person name="Paps J."/>
            <person name="Zhu Y."/>
            <person name="Wu F."/>
            <person name="Chen Y."/>
            <person name="Wang J."/>
            <person name="Peng C."/>
            <person name="Meng J."/>
            <person name="Yang L."/>
            <person name="Liu J."/>
            <person name="Wen B."/>
            <person name="Zhang N."/>
            <person name="Huang Z."/>
            <person name="Zhu Q."/>
            <person name="Feng Y."/>
            <person name="Mount A."/>
            <person name="Hedgecock D."/>
            <person name="Xu Z."/>
            <person name="Liu Y."/>
            <person name="Domazet-Loso T."/>
            <person name="Du Y."/>
            <person name="Sun X."/>
            <person name="Zhang S."/>
            <person name="Liu B."/>
            <person name="Cheng P."/>
            <person name="Jiang X."/>
            <person name="Li J."/>
            <person name="Fan D."/>
            <person name="Wang W."/>
            <person name="Fu W."/>
            <person name="Wang T."/>
            <person name="Wang B."/>
            <person name="Zhang J."/>
            <person name="Peng Z."/>
            <person name="Li Y."/>
            <person name="Li N."/>
            <person name="Wang J."/>
            <person name="Chen M."/>
            <person name="He Y."/>
            <person name="Tan F."/>
            <person name="Song X."/>
            <person name="Zheng Q."/>
            <person name="Huang R."/>
            <person name="Yang H."/>
            <person name="Du X."/>
            <person name="Chen L."/>
            <person name="Yang M."/>
            <person name="Gaffney P.M."/>
            <person name="Wang S."/>
            <person name="Luo L."/>
            <person name="She Z."/>
            <person name="Ming Y."/>
            <person name="Huang W."/>
            <person name="Zhang S."/>
            <person name="Huang B."/>
            <person name="Zhang Y."/>
            <person name="Qu T."/>
            <person name="Ni P."/>
            <person name="Miao G."/>
            <person name="Wang J."/>
            <person name="Wang Q."/>
            <person name="Steinberg C.E."/>
            <person name="Wang H."/>
            <person name="Li N."/>
            <person name="Qian L."/>
            <person name="Zhang G."/>
            <person name="Li Y."/>
            <person name="Yang H."/>
            <person name="Liu X."/>
            <person name="Wang J."/>
            <person name="Yin Y."/>
            <person name="Wang J."/>
        </authorList>
    </citation>
    <scope>NUCLEOTIDE SEQUENCE [LARGE SCALE GENOMIC DNA]</scope>
    <source>
        <strain evidence="11">05x7-T-G4-1.051#20</strain>
    </source>
</reference>
<keyword evidence="6" id="KW-1133">Transmembrane helix</keyword>
<dbReference type="Gene3D" id="1.50.40.10">
    <property type="entry name" value="Mitochondrial carrier domain"/>
    <property type="match status" value="1"/>
</dbReference>
<protein>
    <submittedName>
        <fullName evidence="11">Mitochondrial carrier-like protein 2</fullName>
    </submittedName>
</protein>
<dbReference type="InterPro" id="IPR018108">
    <property type="entry name" value="MCP_transmembrane"/>
</dbReference>
<keyword evidence="4" id="KW-0677">Repeat</keyword>
<dbReference type="GO" id="GO:0005741">
    <property type="term" value="C:mitochondrial outer membrane"/>
    <property type="evidence" value="ECO:0007669"/>
    <property type="project" value="UniProtKB-SubCell"/>
</dbReference>
<evidence type="ECO:0000256" key="1">
    <source>
        <dbReference type="ARBA" id="ARBA00004374"/>
    </source>
</evidence>